<keyword evidence="6" id="KW-0720">Serine protease</keyword>
<dbReference type="InterPro" id="IPR002470">
    <property type="entry name" value="Peptidase_S9A"/>
</dbReference>
<evidence type="ECO:0000256" key="4">
    <source>
        <dbReference type="ARBA" id="ARBA00022670"/>
    </source>
</evidence>
<feature type="chain" id="PRO_5009104659" description="prolyl oligopeptidase" evidence="7">
    <location>
        <begin position="24"/>
        <end position="731"/>
    </location>
</feature>
<comment type="catalytic activity">
    <reaction evidence="1">
        <text>Hydrolysis of Pro-|-Xaa &gt;&gt; Ala-|-Xaa in oligopeptides.</text>
        <dbReference type="EC" id="3.4.21.26"/>
    </reaction>
</comment>
<dbReference type="Proteomes" id="UP000094626">
    <property type="component" value="Chromosome"/>
</dbReference>
<gene>
    <name evidence="10" type="ORF">BES08_09130</name>
</gene>
<dbReference type="KEGG" id="nre:BES08_09130"/>
<dbReference type="InterPro" id="IPR029058">
    <property type="entry name" value="AB_hydrolase_fold"/>
</dbReference>
<evidence type="ECO:0000256" key="5">
    <source>
        <dbReference type="ARBA" id="ARBA00022801"/>
    </source>
</evidence>
<accession>A0A1D8A460</accession>
<evidence type="ECO:0000256" key="2">
    <source>
        <dbReference type="ARBA" id="ARBA00005228"/>
    </source>
</evidence>
<sequence>MKTSGLQVLAALLLSGAATPIWAGPMSDISYPQTRRDTVVETQFGEAIADPYRWLEDDVRHSSEVADWVSRENAVTEDYLTALPQRAQFQRRIRAFMDYERFGIPVKAGGSYFYTRNTGLQNQAQLFVRKGLDGKPRLLLDPNAWAKDGATALDSWEPSQKGRYLLYSVQDGGSDWRILRVIDVKTGEPLQDEVRWAKFTGLSWVGEEGFLYSRFPEPKEGAAFQSLNYNQAVYFHRIGTAQDADELVYATPDAPDRGHVADVTQDGRLALITSHVGTDARYEVRVIDLDKRKRDGWKAVPLVSGFTNDWKLVEGAGRKLWYVTNRNAPRYRLVGIDLDAPKAEWTEIVAEREDILERAGIVGDRLVLNYMRDAASHAEILALDGSVGKTLSLNGIGTASGFRGRPGDPETFYAFTSFNCPASIYRMDLATGVTTPFATPKMCYDPGAYVVEQRFFTSKDGTRVPMFIVRSRVVAKAKQPVPTLLYGYGGFDVSLTPGFSATRMAWLEAGGAFALANLRGGGEYGREWHDAGRRQNKQNVFDDFIAAGEFLVNEGIAKKDGLAIQGGSNGGLLVGAVVNQRPDLFAAAVAQVGVMDMLRFDRFTAGRYWTDDYGRPDREDDFKVLRAYSPYHNIREGAQYPAILVTTADTDDRVVPGHSFKYTAALQHANLGARPRLIRIETRAGHGSGKPTDKAIEEGADILAFVAQWTGLRLSAEASVAQAGEPTAATP</sequence>
<dbReference type="InterPro" id="IPR001375">
    <property type="entry name" value="Peptidase_S9_cat"/>
</dbReference>
<dbReference type="Pfam" id="PF00326">
    <property type="entry name" value="Peptidase_S9"/>
    <property type="match status" value="1"/>
</dbReference>
<feature type="domain" description="Peptidase S9A N-terminal" evidence="9">
    <location>
        <begin position="32"/>
        <end position="437"/>
    </location>
</feature>
<dbReference type="InterPro" id="IPR002471">
    <property type="entry name" value="Pept_S9_AS"/>
</dbReference>
<comment type="similarity">
    <text evidence="2">Belongs to the peptidase S9A family.</text>
</comment>
<dbReference type="OrthoDB" id="9801421at2"/>
<name>A0A1D8A460_9SPHN</name>
<dbReference type="SUPFAM" id="SSF50993">
    <property type="entry name" value="Peptidase/esterase 'gauge' domain"/>
    <property type="match status" value="1"/>
</dbReference>
<dbReference type="Gene3D" id="3.40.50.1820">
    <property type="entry name" value="alpha/beta hydrolase"/>
    <property type="match status" value="1"/>
</dbReference>
<evidence type="ECO:0000313" key="11">
    <source>
        <dbReference type="Proteomes" id="UP000094626"/>
    </source>
</evidence>
<dbReference type="SUPFAM" id="SSF53474">
    <property type="entry name" value="alpha/beta-Hydrolases"/>
    <property type="match status" value="1"/>
</dbReference>
<dbReference type="InterPro" id="IPR051167">
    <property type="entry name" value="Prolyl_oligopep/macrocyclase"/>
</dbReference>
<dbReference type="Pfam" id="PF02897">
    <property type="entry name" value="Peptidase_S9_N"/>
    <property type="match status" value="1"/>
</dbReference>
<evidence type="ECO:0000259" key="8">
    <source>
        <dbReference type="Pfam" id="PF00326"/>
    </source>
</evidence>
<dbReference type="FunFam" id="3.40.50.1820:FF:000005">
    <property type="entry name" value="Prolyl endopeptidase"/>
    <property type="match status" value="1"/>
</dbReference>
<dbReference type="EMBL" id="CP017075">
    <property type="protein sequence ID" value="AOR76892.1"/>
    <property type="molecule type" value="Genomic_DNA"/>
</dbReference>
<evidence type="ECO:0000256" key="7">
    <source>
        <dbReference type="SAM" id="SignalP"/>
    </source>
</evidence>
<keyword evidence="7" id="KW-0732">Signal</keyword>
<feature type="signal peptide" evidence="7">
    <location>
        <begin position="1"/>
        <end position="23"/>
    </location>
</feature>
<dbReference type="GO" id="GO:0005829">
    <property type="term" value="C:cytosol"/>
    <property type="evidence" value="ECO:0007669"/>
    <property type="project" value="TreeGrafter"/>
</dbReference>
<evidence type="ECO:0000256" key="1">
    <source>
        <dbReference type="ARBA" id="ARBA00001070"/>
    </source>
</evidence>
<dbReference type="GO" id="GO:0070012">
    <property type="term" value="F:oligopeptidase activity"/>
    <property type="evidence" value="ECO:0007669"/>
    <property type="project" value="TreeGrafter"/>
</dbReference>
<evidence type="ECO:0000313" key="10">
    <source>
        <dbReference type="EMBL" id="AOR76892.1"/>
    </source>
</evidence>
<evidence type="ECO:0000256" key="3">
    <source>
        <dbReference type="ARBA" id="ARBA00011897"/>
    </source>
</evidence>
<evidence type="ECO:0000256" key="6">
    <source>
        <dbReference type="ARBA" id="ARBA00022825"/>
    </source>
</evidence>
<keyword evidence="4" id="KW-0645">Protease</keyword>
<dbReference type="GO" id="GO:0004252">
    <property type="term" value="F:serine-type endopeptidase activity"/>
    <property type="evidence" value="ECO:0007669"/>
    <property type="project" value="UniProtKB-EC"/>
</dbReference>
<dbReference type="AlphaFoldDB" id="A0A1D8A460"/>
<feature type="domain" description="Peptidase S9 prolyl oligopeptidase catalytic" evidence="8">
    <location>
        <begin position="498"/>
        <end position="711"/>
    </location>
</feature>
<proteinExistence type="inferred from homology"/>
<dbReference type="PANTHER" id="PTHR42881">
    <property type="entry name" value="PROLYL ENDOPEPTIDASE"/>
    <property type="match status" value="1"/>
</dbReference>
<protein>
    <recommendedName>
        <fullName evidence="3">prolyl oligopeptidase</fullName>
        <ecNumber evidence="3">3.4.21.26</ecNumber>
    </recommendedName>
</protein>
<reference evidence="11" key="1">
    <citation type="journal article" date="2017" name="J. Biotechnol.">
        <title>Complete genome sequence of Novosphingobium resinovorum SA1, a versatile xenobiotic-degrading bacterium capable of utilizing sulfanilic acid.</title>
        <authorList>
            <person name="Hegedus B."/>
            <person name="Kos P.B."/>
            <person name="Balint B."/>
            <person name="Maroti G."/>
            <person name="Gan H.M."/>
            <person name="Perei K."/>
            <person name="Rakhely G."/>
        </authorList>
    </citation>
    <scope>NUCLEOTIDE SEQUENCE [LARGE SCALE GENOMIC DNA]</scope>
    <source>
        <strain evidence="11">SA1</strain>
    </source>
</reference>
<dbReference type="EC" id="3.4.21.26" evidence="3"/>
<organism evidence="10 11">
    <name type="scientific">Novosphingobium resinovorum</name>
    <dbReference type="NCBI Taxonomy" id="158500"/>
    <lineage>
        <taxon>Bacteria</taxon>
        <taxon>Pseudomonadati</taxon>
        <taxon>Pseudomonadota</taxon>
        <taxon>Alphaproteobacteria</taxon>
        <taxon>Sphingomonadales</taxon>
        <taxon>Sphingomonadaceae</taxon>
        <taxon>Novosphingobium</taxon>
    </lineage>
</organism>
<keyword evidence="11" id="KW-1185">Reference proteome</keyword>
<dbReference type="GO" id="GO:0006508">
    <property type="term" value="P:proteolysis"/>
    <property type="evidence" value="ECO:0007669"/>
    <property type="project" value="UniProtKB-KW"/>
</dbReference>
<dbReference type="InterPro" id="IPR023302">
    <property type="entry name" value="Pept_S9A_N"/>
</dbReference>
<evidence type="ECO:0000259" key="9">
    <source>
        <dbReference type="Pfam" id="PF02897"/>
    </source>
</evidence>
<dbReference type="Gene3D" id="2.130.10.120">
    <property type="entry name" value="Prolyl oligopeptidase, N-terminal domain"/>
    <property type="match status" value="1"/>
</dbReference>
<dbReference type="PRINTS" id="PR00862">
    <property type="entry name" value="PROLIGOPTASE"/>
</dbReference>
<dbReference type="PANTHER" id="PTHR42881:SF2">
    <property type="entry name" value="PROLYL ENDOPEPTIDASE"/>
    <property type="match status" value="1"/>
</dbReference>
<keyword evidence="5" id="KW-0378">Hydrolase</keyword>
<dbReference type="PROSITE" id="PS00708">
    <property type="entry name" value="PRO_ENDOPEP_SER"/>
    <property type="match status" value="1"/>
</dbReference>